<evidence type="ECO:0000256" key="1">
    <source>
        <dbReference type="ARBA" id="ARBA00004651"/>
    </source>
</evidence>
<dbReference type="SUPFAM" id="SSF161098">
    <property type="entry name" value="MetI-like"/>
    <property type="match status" value="1"/>
</dbReference>
<keyword evidence="2 7" id="KW-0813">Transport</keyword>
<proteinExistence type="inferred from homology"/>
<dbReference type="CDD" id="cd06261">
    <property type="entry name" value="TM_PBP2"/>
    <property type="match status" value="1"/>
</dbReference>
<evidence type="ECO:0000259" key="8">
    <source>
        <dbReference type="PROSITE" id="PS50928"/>
    </source>
</evidence>
<dbReference type="GO" id="GO:0055085">
    <property type="term" value="P:transmembrane transport"/>
    <property type="evidence" value="ECO:0007669"/>
    <property type="project" value="InterPro"/>
</dbReference>
<gene>
    <name evidence="9" type="ORF">LQ50_24200</name>
</gene>
<sequence>MVKNKENKTKDILLTLLTFIVILIVWEGSVRYFDVSSAIFPSAIDTFTSFVRFFFETENLRHLWITFNQTIAGFLLGSIAGAILGILISEVPWVRKQIFPYIIALNSVPKIAIAPLFVVWFGFGASSKIAIIMVTTFFPVLINMVVGLSSASEAQIRLLRSYSANSWQIFRRVKLPSSLPYLFSGLEIAIMLSVIGAIISEFVGSSQGLGYLMLFYKAQFRIPEMFAVLAVISIMGYLLMLSIQICTKKVVFWQGSSKKNES</sequence>
<dbReference type="STRING" id="333138.LQ50_24200"/>
<keyword evidence="6 7" id="KW-0472">Membrane</keyword>
<feature type="transmembrane region" description="Helical" evidence="7">
    <location>
        <begin position="63"/>
        <end position="87"/>
    </location>
</feature>
<evidence type="ECO:0000313" key="10">
    <source>
        <dbReference type="Proteomes" id="UP000030832"/>
    </source>
</evidence>
<feature type="transmembrane region" description="Helical" evidence="7">
    <location>
        <begin position="179"/>
        <end position="200"/>
    </location>
</feature>
<dbReference type="eggNOG" id="COG0600">
    <property type="taxonomic scope" value="Bacteria"/>
</dbReference>
<dbReference type="InterPro" id="IPR035906">
    <property type="entry name" value="MetI-like_sf"/>
</dbReference>
<dbReference type="GO" id="GO:0005886">
    <property type="term" value="C:plasma membrane"/>
    <property type="evidence" value="ECO:0007669"/>
    <property type="project" value="UniProtKB-SubCell"/>
</dbReference>
<dbReference type="EMBL" id="JRJU01000058">
    <property type="protein sequence ID" value="KHF37973.1"/>
    <property type="molecule type" value="Genomic_DNA"/>
</dbReference>
<evidence type="ECO:0000256" key="2">
    <source>
        <dbReference type="ARBA" id="ARBA00022448"/>
    </source>
</evidence>
<evidence type="ECO:0000256" key="4">
    <source>
        <dbReference type="ARBA" id="ARBA00022692"/>
    </source>
</evidence>
<keyword evidence="5 7" id="KW-1133">Transmembrane helix</keyword>
<evidence type="ECO:0000256" key="3">
    <source>
        <dbReference type="ARBA" id="ARBA00022475"/>
    </source>
</evidence>
<comment type="subcellular location">
    <subcellularLocation>
        <location evidence="1 7">Cell membrane</location>
        <topology evidence="1 7">Multi-pass membrane protein</topology>
    </subcellularLocation>
</comment>
<feature type="transmembrane region" description="Helical" evidence="7">
    <location>
        <begin position="129"/>
        <end position="151"/>
    </location>
</feature>
<keyword evidence="10" id="KW-1185">Reference proteome</keyword>
<name>A0A0B0I697_9BACI</name>
<protein>
    <recommendedName>
        <fullName evidence="8">ABC transmembrane type-1 domain-containing protein</fullName>
    </recommendedName>
</protein>
<keyword evidence="3" id="KW-1003">Cell membrane</keyword>
<evidence type="ECO:0000256" key="6">
    <source>
        <dbReference type="ARBA" id="ARBA00023136"/>
    </source>
</evidence>
<feature type="transmembrane region" description="Helical" evidence="7">
    <location>
        <begin position="220"/>
        <end position="239"/>
    </location>
</feature>
<comment type="similarity">
    <text evidence="7">Belongs to the binding-protein-dependent transport system permease family.</text>
</comment>
<dbReference type="PANTHER" id="PTHR30151:SF0">
    <property type="entry name" value="ABC TRANSPORTER PERMEASE PROTEIN MJ0413-RELATED"/>
    <property type="match status" value="1"/>
</dbReference>
<comment type="caution">
    <text evidence="9">The sequence shown here is derived from an EMBL/GenBank/DDBJ whole genome shotgun (WGS) entry which is preliminary data.</text>
</comment>
<dbReference type="Proteomes" id="UP000030832">
    <property type="component" value="Unassembled WGS sequence"/>
</dbReference>
<dbReference type="Pfam" id="PF00528">
    <property type="entry name" value="BPD_transp_1"/>
    <property type="match status" value="1"/>
</dbReference>
<evidence type="ECO:0000313" key="9">
    <source>
        <dbReference type="EMBL" id="KHF37973.1"/>
    </source>
</evidence>
<keyword evidence="4 7" id="KW-0812">Transmembrane</keyword>
<reference evidence="9 10" key="1">
    <citation type="submission" date="2014-09" db="EMBL/GenBank/DDBJ databases">
        <title>Genome sequencing and annotation of Bacillus Okhensis strain Kh10-101T.</title>
        <authorList>
            <person name="Prakash J.S."/>
        </authorList>
    </citation>
    <scope>NUCLEOTIDE SEQUENCE [LARGE SCALE GENOMIC DNA]</scope>
    <source>
        <strain evidence="10">Kh10-101T</strain>
    </source>
</reference>
<organism evidence="9 10">
    <name type="scientific">Halalkalibacter okhensis</name>
    <dbReference type="NCBI Taxonomy" id="333138"/>
    <lineage>
        <taxon>Bacteria</taxon>
        <taxon>Bacillati</taxon>
        <taxon>Bacillota</taxon>
        <taxon>Bacilli</taxon>
        <taxon>Bacillales</taxon>
        <taxon>Bacillaceae</taxon>
        <taxon>Halalkalibacter</taxon>
    </lineage>
</organism>
<feature type="transmembrane region" description="Helical" evidence="7">
    <location>
        <begin position="99"/>
        <end position="123"/>
    </location>
</feature>
<dbReference type="InterPro" id="IPR000515">
    <property type="entry name" value="MetI-like"/>
</dbReference>
<accession>A0A0B0I697</accession>
<evidence type="ECO:0000256" key="7">
    <source>
        <dbReference type="RuleBase" id="RU363032"/>
    </source>
</evidence>
<feature type="transmembrane region" description="Helical" evidence="7">
    <location>
        <begin position="12"/>
        <end position="33"/>
    </location>
</feature>
<dbReference type="PROSITE" id="PS50928">
    <property type="entry name" value="ABC_TM1"/>
    <property type="match status" value="1"/>
</dbReference>
<dbReference type="PANTHER" id="PTHR30151">
    <property type="entry name" value="ALKANE SULFONATE ABC TRANSPORTER-RELATED, MEMBRANE SUBUNIT"/>
    <property type="match status" value="1"/>
</dbReference>
<dbReference type="Gene3D" id="1.10.3720.10">
    <property type="entry name" value="MetI-like"/>
    <property type="match status" value="1"/>
</dbReference>
<dbReference type="AlphaFoldDB" id="A0A0B0I697"/>
<evidence type="ECO:0000256" key="5">
    <source>
        <dbReference type="ARBA" id="ARBA00022989"/>
    </source>
</evidence>
<feature type="domain" description="ABC transmembrane type-1" evidence="8">
    <location>
        <begin position="63"/>
        <end position="247"/>
    </location>
</feature>